<evidence type="ECO:0000313" key="12">
    <source>
        <dbReference type="Proteomes" id="UP000030661"/>
    </source>
</evidence>
<dbReference type="InterPro" id="IPR055348">
    <property type="entry name" value="DctQ"/>
</dbReference>
<protein>
    <recommendedName>
        <fullName evidence="10">Tripartite ATP-independent periplasmic transporters DctQ component domain-containing protein</fullName>
    </recommendedName>
</protein>
<evidence type="ECO:0000256" key="9">
    <source>
        <dbReference type="SAM" id="Phobius"/>
    </source>
</evidence>
<evidence type="ECO:0000256" key="3">
    <source>
        <dbReference type="ARBA" id="ARBA00022475"/>
    </source>
</evidence>
<proteinExistence type="inferred from homology"/>
<keyword evidence="2" id="KW-0813">Transport</keyword>
<evidence type="ECO:0000256" key="7">
    <source>
        <dbReference type="ARBA" id="ARBA00023136"/>
    </source>
</evidence>
<dbReference type="GO" id="GO:0005886">
    <property type="term" value="C:plasma membrane"/>
    <property type="evidence" value="ECO:0007669"/>
    <property type="project" value="UniProtKB-SubCell"/>
</dbReference>
<organism evidence="11">
    <name type="scientific">Vecturithrix granuli</name>
    <dbReference type="NCBI Taxonomy" id="1499967"/>
    <lineage>
        <taxon>Bacteria</taxon>
        <taxon>Candidatus Moduliflexota</taxon>
        <taxon>Candidatus Vecturitrichia</taxon>
        <taxon>Candidatus Vecturitrichales</taxon>
        <taxon>Candidatus Vecturitrichaceae</taxon>
        <taxon>Candidatus Vecturithrix</taxon>
    </lineage>
</organism>
<sequence length="176" mass="20295">MLIPEITFSRTGRIMKKILYVLDNAEEYTAGFGLLLMAILYFIEVVLRYAFGRSNAWVEEFLRYMMVFITFFGASVAIKSGAHMSVNVIEYIPSKRLKQVIDLFVALMGILFSVLIVYFSWHLVLRIQGFGQQTPAMQIPMYIPYAIIPLGFLSMLLRFSYRLVLSIKTMFQKGDT</sequence>
<dbReference type="GO" id="GO:0022857">
    <property type="term" value="F:transmembrane transporter activity"/>
    <property type="evidence" value="ECO:0007669"/>
    <property type="project" value="TreeGrafter"/>
</dbReference>
<keyword evidence="5 9" id="KW-0812">Transmembrane</keyword>
<keyword evidence="3" id="KW-1003">Cell membrane</keyword>
<evidence type="ECO:0000256" key="5">
    <source>
        <dbReference type="ARBA" id="ARBA00022692"/>
    </source>
</evidence>
<evidence type="ECO:0000256" key="4">
    <source>
        <dbReference type="ARBA" id="ARBA00022519"/>
    </source>
</evidence>
<dbReference type="GO" id="GO:0015740">
    <property type="term" value="P:C4-dicarboxylate transport"/>
    <property type="evidence" value="ECO:0007669"/>
    <property type="project" value="TreeGrafter"/>
</dbReference>
<keyword evidence="4" id="KW-0997">Cell inner membrane</keyword>
<dbReference type="Proteomes" id="UP000030661">
    <property type="component" value="Unassembled WGS sequence"/>
</dbReference>
<dbReference type="EMBL" id="DF820476">
    <property type="protein sequence ID" value="GAK60954.1"/>
    <property type="molecule type" value="Genomic_DNA"/>
</dbReference>
<keyword evidence="6 9" id="KW-1133">Transmembrane helix</keyword>
<feature type="transmembrane region" description="Helical" evidence="9">
    <location>
        <begin position="28"/>
        <end position="49"/>
    </location>
</feature>
<evidence type="ECO:0000256" key="6">
    <source>
        <dbReference type="ARBA" id="ARBA00022989"/>
    </source>
</evidence>
<accession>A0A081C8P9</accession>
<evidence type="ECO:0000256" key="2">
    <source>
        <dbReference type="ARBA" id="ARBA00022448"/>
    </source>
</evidence>
<dbReference type="AlphaFoldDB" id="A0A081C8P9"/>
<gene>
    <name evidence="11" type="ORF">U27_00852</name>
</gene>
<dbReference type="STRING" id="1499967.U27_00852"/>
<keyword evidence="7 9" id="KW-0472">Membrane</keyword>
<dbReference type="PANTHER" id="PTHR35011:SF2">
    <property type="entry name" value="2,3-DIKETO-L-GULONATE TRAP TRANSPORTER SMALL PERMEASE PROTEIN YIAM"/>
    <property type="match status" value="1"/>
</dbReference>
<feature type="domain" description="Tripartite ATP-independent periplasmic transporters DctQ component" evidence="10">
    <location>
        <begin position="37"/>
        <end position="167"/>
    </location>
</feature>
<keyword evidence="12" id="KW-1185">Reference proteome</keyword>
<comment type="subcellular location">
    <subcellularLocation>
        <location evidence="1">Cell inner membrane</location>
        <topology evidence="1">Multi-pass membrane protein</topology>
    </subcellularLocation>
</comment>
<evidence type="ECO:0000313" key="11">
    <source>
        <dbReference type="EMBL" id="GAK60954.1"/>
    </source>
</evidence>
<evidence type="ECO:0000259" key="10">
    <source>
        <dbReference type="Pfam" id="PF04290"/>
    </source>
</evidence>
<dbReference type="PANTHER" id="PTHR35011">
    <property type="entry name" value="2,3-DIKETO-L-GULONATE TRAP TRANSPORTER SMALL PERMEASE PROTEIN YIAM"/>
    <property type="match status" value="1"/>
</dbReference>
<evidence type="ECO:0000256" key="8">
    <source>
        <dbReference type="ARBA" id="ARBA00038436"/>
    </source>
</evidence>
<dbReference type="Pfam" id="PF04290">
    <property type="entry name" value="DctQ"/>
    <property type="match status" value="1"/>
</dbReference>
<feature type="transmembrane region" description="Helical" evidence="9">
    <location>
        <begin position="141"/>
        <end position="161"/>
    </location>
</feature>
<reference evidence="11" key="1">
    <citation type="journal article" date="2015" name="PeerJ">
        <title>First genomic representation of candidate bacterial phylum KSB3 points to enhanced environmental sensing as a trigger of wastewater bulking.</title>
        <authorList>
            <person name="Sekiguchi Y."/>
            <person name="Ohashi A."/>
            <person name="Parks D.H."/>
            <person name="Yamauchi T."/>
            <person name="Tyson G.W."/>
            <person name="Hugenholtz P."/>
        </authorList>
    </citation>
    <scope>NUCLEOTIDE SEQUENCE [LARGE SCALE GENOMIC DNA]</scope>
</reference>
<dbReference type="InterPro" id="IPR007387">
    <property type="entry name" value="TRAP_DctQ"/>
</dbReference>
<dbReference type="eggNOG" id="COG3090">
    <property type="taxonomic scope" value="Bacteria"/>
</dbReference>
<name>A0A081C8P9_VECG1</name>
<evidence type="ECO:0000256" key="1">
    <source>
        <dbReference type="ARBA" id="ARBA00004429"/>
    </source>
</evidence>
<dbReference type="HOGENOM" id="CLU_086356_3_6_0"/>
<feature type="transmembrane region" description="Helical" evidence="9">
    <location>
        <begin position="100"/>
        <end position="121"/>
    </location>
</feature>
<comment type="similarity">
    <text evidence="8">Belongs to the TRAP transporter small permease family.</text>
</comment>
<feature type="transmembrane region" description="Helical" evidence="9">
    <location>
        <begin position="61"/>
        <end position="79"/>
    </location>
</feature>